<proteinExistence type="predicted"/>
<reference evidence="5" key="1">
    <citation type="submission" date="2014-09" db="EMBL/GenBank/DDBJ databases">
        <title>Genome sequence of the luminous mushroom Mycena chlorophos for searching fungal bioluminescence genes.</title>
        <authorList>
            <person name="Tanaka Y."/>
            <person name="Kasuga D."/>
            <person name="Oba Y."/>
            <person name="Hase S."/>
            <person name="Sato K."/>
            <person name="Oba Y."/>
            <person name="Sakakibara Y."/>
        </authorList>
    </citation>
    <scope>NUCLEOTIDE SEQUENCE</scope>
</reference>
<feature type="region of interest" description="Disordered" evidence="4">
    <location>
        <begin position="1"/>
        <end position="45"/>
    </location>
</feature>
<dbReference type="Pfam" id="PF00071">
    <property type="entry name" value="Ras"/>
    <property type="match status" value="1"/>
</dbReference>
<dbReference type="PANTHER" id="PTHR24070">
    <property type="entry name" value="RAS, DI-RAS, AND RHEB FAMILY MEMBERS OF SMALL GTPASE SUPERFAMILY"/>
    <property type="match status" value="1"/>
</dbReference>
<sequence>MDPVHPDAPTQLQPSSFKTRTCRTRVSKMVPKDRTQSSTTTISIPDVGPWHHSPLRVPWFLRRWQATPLLYEEPTSPDLLHDLDDRDDDLSSPFLKHTSNGSVDSRRPWRWWCWKDGPCGPVYSQLLCRGTPHHDRVIRMLTRVLQTYDPTIEDAYRKQFIVDNRMCFVEVIDTAGQEEYATLRDQWVREGQGFILVYSIASRQTFDRLEIFRQSVRRAKRGDPILMLVGNKSDKAYEREVSKEEGAALARQFGCEFIETSAKTAQNVERVFTNLVRALRQTRNVESGPTPNPEGRRKKERKCVIL</sequence>
<dbReference type="PROSITE" id="PS51419">
    <property type="entry name" value="RAB"/>
    <property type="match status" value="1"/>
</dbReference>
<evidence type="ECO:0000256" key="4">
    <source>
        <dbReference type="SAM" id="MobiDB-lite"/>
    </source>
</evidence>
<dbReference type="Proteomes" id="UP000815677">
    <property type="component" value="Unassembled WGS sequence"/>
</dbReference>
<evidence type="ECO:0000256" key="2">
    <source>
        <dbReference type="ARBA" id="ARBA00022741"/>
    </source>
</evidence>
<dbReference type="InterPro" id="IPR020849">
    <property type="entry name" value="Small_GTPase_Ras-type"/>
</dbReference>
<dbReference type="SMART" id="SM00173">
    <property type="entry name" value="RAS"/>
    <property type="match status" value="1"/>
</dbReference>
<evidence type="ECO:0000256" key="1">
    <source>
        <dbReference type="ARBA" id="ARBA00004342"/>
    </source>
</evidence>
<accession>A0ABQ0LF46</accession>
<feature type="region of interest" description="Disordered" evidence="4">
    <location>
        <begin position="282"/>
        <end position="301"/>
    </location>
</feature>
<dbReference type="SMART" id="SM00174">
    <property type="entry name" value="RHO"/>
    <property type="match status" value="1"/>
</dbReference>
<dbReference type="InterPro" id="IPR001806">
    <property type="entry name" value="Small_GTPase"/>
</dbReference>
<evidence type="ECO:0000313" key="6">
    <source>
        <dbReference type="Proteomes" id="UP000815677"/>
    </source>
</evidence>
<dbReference type="PRINTS" id="PR00449">
    <property type="entry name" value="RASTRNSFRMNG"/>
</dbReference>
<comment type="subcellular location">
    <subcellularLocation>
        <location evidence="1">Cell membrane</location>
        <topology evidence="1">Lipid-anchor</topology>
        <orientation evidence="1">Cytoplasmic side</orientation>
    </subcellularLocation>
</comment>
<dbReference type="EMBL" id="DF845807">
    <property type="protein sequence ID" value="GAT49724.1"/>
    <property type="molecule type" value="Genomic_DNA"/>
</dbReference>
<dbReference type="Gene3D" id="3.40.50.300">
    <property type="entry name" value="P-loop containing nucleotide triphosphate hydrolases"/>
    <property type="match status" value="1"/>
</dbReference>
<keyword evidence="2" id="KW-0547">Nucleotide-binding</keyword>
<keyword evidence="3" id="KW-0342">GTP-binding</keyword>
<keyword evidence="6" id="KW-1185">Reference proteome</keyword>
<dbReference type="PROSITE" id="PS51421">
    <property type="entry name" value="RAS"/>
    <property type="match status" value="1"/>
</dbReference>
<dbReference type="SUPFAM" id="SSF52540">
    <property type="entry name" value="P-loop containing nucleoside triphosphate hydrolases"/>
    <property type="match status" value="1"/>
</dbReference>
<gene>
    <name evidence="5" type="ORF">MCHLO_07017</name>
</gene>
<name>A0ABQ0LF46_MYCCL</name>
<feature type="compositionally biased region" description="Polar residues" evidence="4">
    <location>
        <begin position="10"/>
        <end position="19"/>
    </location>
</feature>
<dbReference type="InterPro" id="IPR027417">
    <property type="entry name" value="P-loop_NTPase"/>
</dbReference>
<dbReference type="NCBIfam" id="TIGR00231">
    <property type="entry name" value="small_GTP"/>
    <property type="match status" value="1"/>
</dbReference>
<organism evidence="5 6">
    <name type="scientific">Mycena chlorophos</name>
    <name type="common">Agaric fungus</name>
    <name type="synonym">Agaricus chlorophos</name>
    <dbReference type="NCBI Taxonomy" id="658473"/>
    <lineage>
        <taxon>Eukaryota</taxon>
        <taxon>Fungi</taxon>
        <taxon>Dikarya</taxon>
        <taxon>Basidiomycota</taxon>
        <taxon>Agaricomycotina</taxon>
        <taxon>Agaricomycetes</taxon>
        <taxon>Agaricomycetidae</taxon>
        <taxon>Agaricales</taxon>
        <taxon>Marasmiineae</taxon>
        <taxon>Mycenaceae</taxon>
        <taxon>Mycena</taxon>
    </lineage>
</organism>
<evidence type="ECO:0000313" key="5">
    <source>
        <dbReference type="EMBL" id="GAT49724.1"/>
    </source>
</evidence>
<dbReference type="SMART" id="SM00175">
    <property type="entry name" value="RAB"/>
    <property type="match status" value="1"/>
</dbReference>
<dbReference type="InterPro" id="IPR005225">
    <property type="entry name" value="Small_GTP-bd"/>
</dbReference>
<evidence type="ECO:0000256" key="3">
    <source>
        <dbReference type="ARBA" id="ARBA00023134"/>
    </source>
</evidence>
<protein>
    <submittedName>
        <fullName evidence="5">Ras protein</fullName>
    </submittedName>
</protein>